<protein>
    <submittedName>
        <fullName evidence="7">S1/P1 nuclease</fullName>
    </submittedName>
</protein>
<evidence type="ECO:0000313" key="7">
    <source>
        <dbReference type="EMBL" id="MBO1322575.1"/>
    </source>
</evidence>
<dbReference type="PANTHER" id="PTHR33146">
    <property type="entry name" value="ENDONUCLEASE 4"/>
    <property type="match status" value="1"/>
</dbReference>
<comment type="caution">
    <text evidence="7">The sequence shown here is derived from an EMBL/GenBank/DDBJ whole genome shotgun (WGS) entry which is preliminary data.</text>
</comment>
<name>A0A8J7QHJ0_9BACT</name>
<evidence type="ECO:0000256" key="4">
    <source>
        <dbReference type="ARBA" id="ARBA00022801"/>
    </source>
</evidence>
<evidence type="ECO:0000256" key="2">
    <source>
        <dbReference type="ARBA" id="ARBA00022723"/>
    </source>
</evidence>
<dbReference type="GO" id="GO:0003676">
    <property type="term" value="F:nucleic acid binding"/>
    <property type="evidence" value="ECO:0007669"/>
    <property type="project" value="InterPro"/>
</dbReference>
<dbReference type="GO" id="GO:0016788">
    <property type="term" value="F:hydrolase activity, acting on ester bonds"/>
    <property type="evidence" value="ECO:0007669"/>
    <property type="project" value="InterPro"/>
</dbReference>
<dbReference type="GO" id="GO:0006308">
    <property type="term" value="P:DNA catabolic process"/>
    <property type="evidence" value="ECO:0007669"/>
    <property type="project" value="InterPro"/>
</dbReference>
<dbReference type="CDD" id="cd11010">
    <property type="entry name" value="S1-P1_nuclease"/>
    <property type="match status" value="1"/>
</dbReference>
<reference evidence="7" key="1">
    <citation type="submission" date="2021-03" db="EMBL/GenBank/DDBJ databases">
        <authorList>
            <person name="Wang G."/>
        </authorList>
    </citation>
    <scope>NUCLEOTIDE SEQUENCE</scope>
    <source>
        <strain evidence="7">KCTC 12899</strain>
    </source>
</reference>
<dbReference type="AlphaFoldDB" id="A0A8J7QHJ0"/>
<dbReference type="GO" id="GO:0004519">
    <property type="term" value="F:endonuclease activity"/>
    <property type="evidence" value="ECO:0007669"/>
    <property type="project" value="UniProtKB-KW"/>
</dbReference>
<evidence type="ECO:0000256" key="1">
    <source>
        <dbReference type="ARBA" id="ARBA00022722"/>
    </source>
</evidence>
<keyword evidence="4" id="KW-0378">Hydrolase</keyword>
<dbReference type="EMBL" id="JAFREP010000039">
    <property type="protein sequence ID" value="MBO1322575.1"/>
    <property type="molecule type" value="Genomic_DNA"/>
</dbReference>
<proteinExistence type="predicted"/>
<evidence type="ECO:0000256" key="3">
    <source>
        <dbReference type="ARBA" id="ARBA00022759"/>
    </source>
</evidence>
<dbReference type="InterPro" id="IPR003154">
    <property type="entry name" value="S1/P1nuclease"/>
</dbReference>
<dbReference type="PANTHER" id="PTHR33146:SF26">
    <property type="entry name" value="ENDONUCLEASE 4"/>
    <property type="match status" value="1"/>
</dbReference>
<keyword evidence="2" id="KW-0479">Metal-binding</keyword>
<keyword evidence="5" id="KW-1015">Disulfide bond</keyword>
<accession>A0A8J7QHJ0</accession>
<dbReference type="Gene3D" id="1.10.575.10">
    <property type="entry name" value="P1 Nuclease"/>
    <property type="match status" value="1"/>
</dbReference>
<keyword evidence="3" id="KW-0255">Endonuclease</keyword>
<dbReference type="Pfam" id="PF02265">
    <property type="entry name" value="S1-P1_nuclease"/>
    <property type="match status" value="1"/>
</dbReference>
<dbReference type="Proteomes" id="UP000664417">
    <property type="component" value="Unassembled WGS sequence"/>
</dbReference>
<organism evidence="7 8">
    <name type="scientific">Acanthopleuribacter pedis</name>
    <dbReference type="NCBI Taxonomy" id="442870"/>
    <lineage>
        <taxon>Bacteria</taxon>
        <taxon>Pseudomonadati</taxon>
        <taxon>Acidobacteriota</taxon>
        <taxon>Holophagae</taxon>
        <taxon>Acanthopleuribacterales</taxon>
        <taxon>Acanthopleuribacteraceae</taxon>
        <taxon>Acanthopleuribacter</taxon>
    </lineage>
</organism>
<keyword evidence="8" id="KW-1185">Reference proteome</keyword>
<evidence type="ECO:0000313" key="8">
    <source>
        <dbReference type="Proteomes" id="UP000664417"/>
    </source>
</evidence>
<keyword evidence="6" id="KW-0325">Glycoprotein</keyword>
<dbReference type="SUPFAM" id="SSF48537">
    <property type="entry name" value="Phospholipase C/P1 nuclease"/>
    <property type="match status" value="1"/>
</dbReference>
<evidence type="ECO:0000256" key="6">
    <source>
        <dbReference type="ARBA" id="ARBA00023180"/>
    </source>
</evidence>
<dbReference type="InterPro" id="IPR008947">
    <property type="entry name" value="PLipase_C/P1_nuclease_dom_sf"/>
</dbReference>
<gene>
    <name evidence="7" type="ORF">J3U88_29145</name>
</gene>
<evidence type="ECO:0000256" key="5">
    <source>
        <dbReference type="ARBA" id="ARBA00023157"/>
    </source>
</evidence>
<dbReference type="GO" id="GO:0046872">
    <property type="term" value="F:metal ion binding"/>
    <property type="evidence" value="ECO:0007669"/>
    <property type="project" value="UniProtKB-KW"/>
</dbReference>
<dbReference type="RefSeq" id="WP_207862548.1">
    <property type="nucleotide sequence ID" value="NZ_JAFREP010000039.1"/>
</dbReference>
<keyword evidence="1" id="KW-0540">Nuclease</keyword>
<sequence length="290" mass="33154">MKHRFLPLIAIFLVISQQPAMAWGYLGHRIIGYMAEARLTPKTLTAIQELTGKKTIAEISTWADEIRSEEHWNPRVDGKRVTIHDNWRDYRNHRFWHYVTVRDKAALADINSESHPLSQGYLVPKMVDSMMMVTHPDAPKKERAESVMFLAHLVGDVHQPLHVGNGEDRGGNDVKVTFGEKTGSLHWIWDSAVLEEQGLEAEAYADKLLKATDKTQMDQWAADEYPQWVKESLDHRDQVYRLPKPGEDGVYPLDPAPYAAEHLPLMEQRMVQASVRLAKVLNDLFDPATK</sequence>